<accession>A0A1M6SPB4</accession>
<feature type="compositionally biased region" description="Polar residues" evidence="2">
    <location>
        <begin position="355"/>
        <end position="366"/>
    </location>
</feature>
<evidence type="ECO:0000256" key="2">
    <source>
        <dbReference type="SAM" id="MobiDB-lite"/>
    </source>
</evidence>
<keyword evidence="4" id="KW-1185">Reference proteome</keyword>
<dbReference type="OrthoDB" id="2375085at2"/>
<evidence type="ECO:0000313" key="3">
    <source>
        <dbReference type="EMBL" id="SHK46581.1"/>
    </source>
</evidence>
<dbReference type="RefSeq" id="WP_072874310.1">
    <property type="nucleotide sequence ID" value="NZ_FRAF01000014.1"/>
</dbReference>
<feature type="coiled-coil region" evidence="1">
    <location>
        <begin position="297"/>
        <end position="345"/>
    </location>
</feature>
<protein>
    <submittedName>
        <fullName evidence="3">Uncharacterized protein</fullName>
    </submittedName>
</protein>
<reference evidence="4" key="1">
    <citation type="submission" date="2016-11" db="EMBL/GenBank/DDBJ databases">
        <authorList>
            <person name="Varghese N."/>
            <person name="Submissions S."/>
        </authorList>
    </citation>
    <scope>NUCLEOTIDE SEQUENCE [LARGE SCALE GENOMIC DNA]</scope>
    <source>
        <strain evidence="4">USBA-503</strain>
    </source>
</reference>
<dbReference type="AlphaFoldDB" id="A0A1M6SPB4"/>
<keyword evidence="1" id="KW-0175">Coiled coil</keyword>
<evidence type="ECO:0000256" key="1">
    <source>
        <dbReference type="SAM" id="Coils"/>
    </source>
</evidence>
<gene>
    <name evidence="3" type="ORF">SAMN05443507_11447</name>
</gene>
<sequence>MQTLKGFEAIKVAEEYQVQLFDTEYRSEVSVEEAKQFIASQRRPQSFVLSNWPDSEEEAESLVLQVMETHLQETCNAQIRLDEMLVKMDQMGQSMHPYAVELAAERLVAQRKLILASTQKDVPVLELPRTIYFRDSFLEKIDDLICPDCARLDLDGPFHAACVVKLVDFLASGTFTLNDITEEREPSTGASLLGKWTSRPGLDIQWLSKRAQAAKTRWQSVIKPFFTREDEDEYTLPNASAKNVFVSPPPSTPVVHEETTVEKIEERPLSSVDKRISKQQLIEYLQSVEIIDEGGEIVRLRRERGELENRLELREQEIRRLQKEQALLEKQCEELQADVNKFVEAMQIVSKRSSRSLVQEASATQTLDKDHES</sequence>
<feature type="region of interest" description="Disordered" evidence="2">
    <location>
        <begin position="354"/>
        <end position="373"/>
    </location>
</feature>
<dbReference type="Proteomes" id="UP000184016">
    <property type="component" value="Unassembled WGS sequence"/>
</dbReference>
<evidence type="ECO:0000313" key="4">
    <source>
        <dbReference type="Proteomes" id="UP000184016"/>
    </source>
</evidence>
<organism evidence="3 4">
    <name type="scientific">Alicyclobacillus tolerans</name>
    <dbReference type="NCBI Taxonomy" id="90970"/>
    <lineage>
        <taxon>Bacteria</taxon>
        <taxon>Bacillati</taxon>
        <taxon>Bacillota</taxon>
        <taxon>Bacilli</taxon>
        <taxon>Bacillales</taxon>
        <taxon>Alicyclobacillaceae</taxon>
        <taxon>Alicyclobacillus</taxon>
    </lineage>
</organism>
<dbReference type="EMBL" id="FRAF01000014">
    <property type="protein sequence ID" value="SHK46581.1"/>
    <property type="molecule type" value="Genomic_DNA"/>
</dbReference>
<proteinExistence type="predicted"/>
<name>A0A1M6SPB4_9BACL</name>